<protein>
    <submittedName>
        <fullName evidence="1">Uncharacterized protein</fullName>
    </submittedName>
</protein>
<dbReference type="AlphaFoldDB" id="A0A1Z4MTI5"/>
<organism evidence="1 2">
    <name type="scientific">Tolypothrix tenuis PCC 7101</name>
    <dbReference type="NCBI Taxonomy" id="231146"/>
    <lineage>
        <taxon>Bacteria</taxon>
        <taxon>Bacillati</taxon>
        <taxon>Cyanobacteriota</taxon>
        <taxon>Cyanophyceae</taxon>
        <taxon>Nostocales</taxon>
        <taxon>Tolypothrichaceae</taxon>
        <taxon>Tolypothrix</taxon>
    </lineage>
</organism>
<evidence type="ECO:0000313" key="2">
    <source>
        <dbReference type="Proteomes" id="UP000218785"/>
    </source>
</evidence>
<reference evidence="1 2" key="1">
    <citation type="submission" date="2017-06" db="EMBL/GenBank/DDBJ databases">
        <title>Genome sequencing of cyanobaciteial culture collection at National Institute for Environmental Studies (NIES).</title>
        <authorList>
            <person name="Hirose Y."/>
            <person name="Shimura Y."/>
            <person name="Fujisawa T."/>
            <person name="Nakamura Y."/>
            <person name="Kawachi M."/>
        </authorList>
    </citation>
    <scope>NUCLEOTIDE SEQUENCE [LARGE SCALE GENOMIC DNA]</scope>
    <source>
        <strain evidence="1 2">NIES-37</strain>
    </source>
</reference>
<dbReference type="KEGG" id="ttq:NIES37_07270"/>
<sequence length="188" mass="21881">MILNPNRDKYLKTHESIQTISLSETNQHPAVGVDEQNAIQSIRWWLTQLSSLVKQNKCKFIPTDVETRTANDYIYHLIKKNLNNSRNFSQIYDCVISYLNHLSRLKLQYFDCGSFIKSTQGCHQQLRIFQLSNGKGYKNNSVGTEEIFLNFSTPIVENLLTGNRFSRNECYKVATWFYPVNSVNCRLL</sequence>
<evidence type="ECO:0000313" key="1">
    <source>
        <dbReference type="EMBL" id="BAY96790.1"/>
    </source>
</evidence>
<accession>A0A1Z4MTI5</accession>
<dbReference type="RefSeq" id="WP_096573950.1">
    <property type="nucleotide sequence ID" value="NZ_CAWNJS010000001.1"/>
</dbReference>
<proteinExistence type="predicted"/>
<name>A0A1Z4MTI5_9CYAN</name>
<gene>
    <name evidence="1" type="ORF">NIES37_07270</name>
</gene>
<dbReference type="EMBL" id="AP018248">
    <property type="protein sequence ID" value="BAY96790.1"/>
    <property type="molecule type" value="Genomic_DNA"/>
</dbReference>
<keyword evidence="2" id="KW-1185">Reference proteome</keyword>
<dbReference type="Proteomes" id="UP000218785">
    <property type="component" value="Chromosome"/>
</dbReference>